<proteinExistence type="predicted"/>
<dbReference type="SMR" id="A2EPX4"/>
<accession>A2EPX4</accession>
<dbReference type="Proteomes" id="UP000001542">
    <property type="component" value="Unassembled WGS sequence"/>
</dbReference>
<protein>
    <submittedName>
        <fullName evidence="1">Uncharacterized protein</fullName>
    </submittedName>
</protein>
<evidence type="ECO:0000313" key="2">
    <source>
        <dbReference type="Proteomes" id="UP000001542"/>
    </source>
</evidence>
<name>A2EPX4_TRIV3</name>
<dbReference type="InParanoid" id="A2EPX4"/>
<organism evidence="1 2">
    <name type="scientific">Trichomonas vaginalis (strain ATCC PRA-98 / G3)</name>
    <dbReference type="NCBI Taxonomy" id="412133"/>
    <lineage>
        <taxon>Eukaryota</taxon>
        <taxon>Metamonada</taxon>
        <taxon>Parabasalia</taxon>
        <taxon>Trichomonadida</taxon>
        <taxon>Trichomonadidae</taxon>
        <taxon>Trichomonas</taxon>
    </lineage>
</organism>
<dbReference type="RefSeq" id="XP_001317535.1">
    <property type="nucleotide sequence ID" value="XM_001317500.1"/>
</dbReference>
<dbReference type="EMBL" id="DS113452">
    <property type="protein sequence ID" value="EAY05312.1"/>
    <property type="molecule type" value="Genomic_DNA"/>
</dbReference>
<evidence type="ECO:0000313" key="1">
    <source>
        <dbReference type="EMBL" id="EAY05312.1"/>
    </source>
</evidence>
<keyword evidence="2" id="KW-1185">Reference proteome</keyword>
<sequence length="195" mass="22690">MKTAFQVAIAALKLKHKQVSSLMRSTDNQLWRNLEYGDKSKIIELAQNYDMYRQQFEKLDDGQRYAQDVDANINQIENGKCSKSLQKKYNKLAALKKIVQSDDYERFFMTYPPSERLETQIIKIPEERIPDFIRTYMVESKVQPDIFNRVCNEFPLPQVEQQVLYQGGQFQPAQPTQPIAPIAPIPPINYPTIPC</sequence>
<dbReference type="KEGG" id="tva:4763178"/>
<gene>
    <name evidence="1" type="ORF">TVAG_337040</name>
</gene>
<dbReference type="VEuPathDB" id="TrichDB:TVAGG3_0359540"/>
<reference evidence="1" key="2">
    <citation type="journal article" date="2007" name="Science">
        <title>Draft genome sequence of the sexually transmitted pathogen Trichomonas vaginalis.</title>
        <authorList>
            <person name="Carlton J.M."/>
            <person name="Hirt R.P."/>
            <person name="Silva J.C."/>
            <person name="Delcher A.L."/>
            <person name="Schatz M."/>
            <person name="Zhao Q."/>
            <person name="Wortman J.R."/>
            <person name="Bidwell S.L."/>
            <person name="Alsmark U.C.M."/>
            <person name="Besteiro S."/>
            <person name="Sicheritz-Ponten T."/>
            <person name="Noel C.J."/>
            <person name="Dacks J.B."/>
            <person name="Foster P.G."/>
            <person name="Simillion C."/>
            <person name="Van de Peer Y."/>
            <person name="Miranda-Saavedra D."/>
            <person name="Barton G.J."/>
            <person name="Westrop G.D."/>
            <person name="Mueller S."/>
            <person name="Dessi D."/>
            <person name="Fiori P.L."/>
            <person name="Ren Q."/>
            <person name="Paulsen I."/>
            <person name="Zhang H."/>
            <person name="Bastida-Corcuera F.D."/>
            <person name="Simoes-Barbosa A."/>
            <person name="Brown M.T."/>
            <person name="Hayes R.D."/>
            <person name="Mukherjee M."/>
            <person name="Okumura C.Y."/>
            <person name="Schneider R."/>
            <person name="Smith A.J."/>
            <person name="Vanacova S."/>
            <person name="Villalvazo M."/>
            <person name="Haas B.J."/>
            <person name="Pertea M."/>
            <person name="Feldblyum T.V."/>
            <person name="Utterback T.R."/>
            <person name="Shu C.L."/>
            <person name="Osoegawa K."/>
            <person name="de Jong P.J."/>
            <person name="Hrdy I."/>
            <person name="Horvathova L."/>
            <person name="Zubacova Z."/>
            <person name="Dolezal P."/>
            <person name="Malik S.B."/>
            <person name="Logsdon J.M. Jr."/>
            <person name="Henze K."/>
            <person name="Gupta A."/>
            <person name="Wang C.C."/>
            <person name="Dunne R.L."/>
            <person name="Upcroft J.A."/>
            <person name="Upcroft P."/>
            <person name="White O."/>
            <person name="Salzberg S.L."/>
            <person name="Tang P."/>
            <person name="Chiu C.-H."/>
            <person name="Lee Y.-S."/>
            <person name="Embley T.M."/>
            <person name="Coombs G.H."/>
            <person name="Mottram J.C."/>
            <person name="Tachezy J."/>
            <person name="Fraser-Liggett C.M."/>
            <person name="Johnson P.J."/>
        </authorList>
    </citation>
    <scope>NUCLEOTIDE SEQUENCE [LARGE SCALE GENOMIC DNA]</scope>
    <source>
        <strain evidence="1">G3</strain>
    </source>
</reference>
<dbReference type="VEuPathDB" id="TrichDB:TVAG_337040"/>
<reference evidence="1" key="1">
    <citation type="submission" date="2006-10" db="EMBL/GenBank/DDBJ databases">
        <authorList>
            <person name="Amadeo P."/>
            <person name="Zhao Q."/>
            <person name="Wortman J."/>
            <person name="Fraser-Liggett C."/>
            <person name="Carlton J."/>
        </authorList>
    </citation>
    <scope>NUCLEOTIDE SEQUENCE</scope>
    <source>
        <strain evidence="1">G3</strain>
    </source>
</reference>
<dbReference type="AlphaFoldDB" id="A2EPX4"/>